<comment type="catalytic activity">
    <reaction evidence="1">
        <text>ATP-dependent breakage, passage and rejoining of double-stranded DNA.</text>
        <dbReference type="EC" id="5.6.2.2"/>
    </reaction>
</comment>
<evidence type="ECO:0000256" key="6">
    <source>
        <dbReference type="ARBA" id="ARBA00023029"/>
    </source>
</evidence>
<feature type="domain" description="DNA topoisomerase type IIA subunit B" evidence="10">
    <location>
        <begin position="230"/>
        <end position="391"/>
    </location>
</feature>
<evidence type="ECO:0000256" key="9">
    <source>
        <dbReference type="SAM" id="MobiDB-lite"/>
    </source>
</evidence>
<name>A0ABP5FCG2_9ACTN</name>
<dbReference type="InterPro" id="IPR036890">
    <property type="entry name" value="HATPase_C_sf"/>
</dbReference>
<dbReference type="SUPFAM" id="SSF54211">
    <property type="entry name" value="Ribosomal protein S5 domain 2-like"/>
    <property type="match status" value="1"/>
</dbReference>
<proteinExistence type="inferred from homology"/>
<dbReference type="InterPro" id="IPR020568">
    <property type="entry name" value="Ribosomal_Su5_D2-typ_SF"/>
</dbReference>
<dbReference type="PANTHER" id="PTHR45866:SF1">
    <property type="entry name" value="DNA GYRASE SUBUNIT B, MITOCHONDRIAL"/>
    <property type="match status" value="1"/>
</dbReference>
<organism evidence="11 12">
    <name type="scientific">Catenulispora yoronensis</name>
    <dbReference type="NCBI Taxonomy" id="450799"/>
    <lineage>
        <taxon>Bacteria</taxon>
        <taxon>Bacillati</taxon>
        <taxon>Actinomycetota</taxon>
        <taxon>Actinomycetes</taxon>
        <taxon>Catenulisporales</taxon>
        <taxon>Catenulisporaceae</taxon>
        <taxon>Catenulispora</taxon>
    </lineage>
</organism>
<keyword evidence="6" id="KW-0799">Topoisomerase</keyword>
<comment type="caution">
    <text evidence="11">The sequence shown here is derived from an EMBL/GenBank/DDBJ whole genome shotgun (WGS) entry which is preliminary data.</text>
</comment>
<accession>A0ABP5FCG2</accession>
<reference evidence="12" key="1">
    <citation type="journal article" date="2019" name="Int. J. Syst. Evol. Microbiol.">
        <title>The Global Catalogue of Microorganisms (GCM) 10K type strain sequencing project: providing services to taxonomists for standard genome sequencing and annotation.</title>
        <authorList>
            <consortium name="The Broad Institute Genomics Platform"/>
            <consortium name="The Broad Institute Genome Sequencing Center for Infectious Disease"/>
            <person name="Wu L."/>
            <person name="Ma J."/>
        </authorList>
    </citation>
    <scope>NUCLEOTIDE SEQUENCE [LARGE SCALE GENOMIC DNA]</scope>
    <source>
        <strain evidence="12">JCM 16014</strain>
    </source>
</reference>
<dbReference type="EC" id="5.6.2.2" evidence="3"/>
<evidence type="ECO:0000256" key="2">
    <source>
        <dbReference type="ARBA" id="ARBA00010708"/>
    </source>
</evidence>
<feature type="region of interest" description="Disordered" evidence="9">
    <location>
        <begin position="149"/>
        <end position="174"/>
    </location>
</feature>
<evidence type="ECO:0000256" key="8">
    <source>
        <dbReference type="ARBA" id="ARBA00023235"/>
    </source>
</evidence>
<dbReference type="SMART" id="SM00433">
    <property type="entry name" value="TOP2c"/>
    <property type="match status" value="1"/>
</dbReference>
<dbReference type="Proteomes" id="UP001500751">
    <property type="component" value="Unassembled WGS sequence"/>
</dbReference>
<keyword evidence="7" id="KW-0238">DNA-binding</keyword>
<dbReference type="InterPro" id="IPR013506">
    <property type="entry name" value="Topo_IIA_bsu_dom2"/>
</dbReference>
<keyword evidence="8" id="KW-0413">Isomerase</keyword>
<evidence type="ECO:0000259" key="10">
    <source>
        <dbReference type="Pfam" id="PF00204"/>
    </source>
</evidence>
<dbReference type="EMBL" id="BAAAQN010000009">
    <property type="protein sequence ID" value="GAA2023781.1"/>
    <property type="molecule type" value="Genomic_DNA"/>
</dbReference>
<sequence length="394" mass="42868">MTIGRSSYDASHITVLSGEEAVRKRPGLYIGSTGERGLQNMVSEAIDRAATEVLAGRATRVDVTLTADGGVRVTHDAVDGRVGAIEDDRLGEELSIVDYGARGGDRHTLGYASGALGISVVNALSSRLTTQVWQDDSEWVREYERGIAITQPEEPTGSTGSDRTSPRPNGTAITFRPDSEIFETTHTPIEPLTKRFRTLAFLYRDLDITLTDERDSEQPQSERFWSRHGARDFVAFLDGLPLDSPEADVFGFVEDDERMAGSVEVALRWHAGPDHLVRSFANSRPTSGGGTHEIGFRRGVAAAINAYARGHQLLAHSEADLGFAQIGEGLTAIVSVKIDRPVYEGCVRDVLGTGPVLACVQEAVDEHLSRWLKEHPDQAHAIVDRITRGARQTG</sequence>
<evidence type="ECO:0000256" key="4">
    <source>
        <dbReference type="ARBA" id="ARBA00022741"/>
    </source>
</evidence>
<feature type="compositionally biased region" description="Polar residues" evidence="9">
    <location>
        <begin position="156"/>
        <end position="172"/>
    </location>
</feature>
<dbReference type="InterPro" id="IPR001241">
    <property type="entry name" value="Topo_IIA"/>
</dbReference>
<evidence type="ECO:0000256" key="1">
    <source>
        <dbReference type="ARBA" id="ARBA00000185"/>
    </source>
</evidence>
<evidence type="ECO:0000256" key="5">
    <source>
        <dbReference type="ARBA" id="ARBA00022840"/>
    </source>
</evidence>
<keyword evidence="5" id="KW-0067">ATP-binding</keyword>
<dbReference type="Gene3D" id="3.30.565.10">
    <property type="entry name" value="Histidine kinase-like ATPase, C-terminal domain"/>
    <property type="match status" value="1"/>
</dbReference>
<dbReference type="PRINTS" id="PR00418">
    <property type="entry name" value="TPI2FAMILY"/>
</dbReference>
<dbReference type="Gene3D" id="3.30.230.10">
    <property type="match status" value="1"/>
</dbReference>
<keyword evidence="4" id="KW-0547">Nucleotide-binding</keyword>
<keyword evidence="12" id="KW-1185">Reference proteome</keyword>
<dbReference type="SUPFAM" id="SSF55874">
    <property type="entry name" value="ATPase domain of HSP90 chaperone/DNA topoisomerase II/histidine kinase"/>
    <property type="match status" value="1"/>
</dbReference>
<protein>
    <recommendedName>
        <fullName evidence="3">DNA topoisomerase (ATP-hydrolyzing)</fullName>
        <ecNumber evidence="3">5.6.2.2</ecNumber>
    </recommendedName>
</protein>
<dbReference type="PANTHER" id="PTHR45866">
    <property type="entry name" value="DNA GYRASE/TOPOISOMERASE SUBUNIT B"/>
    <property type="match status" value="1"/>
</dbReference>
<dbReference type="RefSeq" id="WP_344665405.1">
    <property type="nucleotide sequence ID" value="NZ_BAAAQN010000009.1"/>
</dbReference>
<comment type="similarity">
    <text evidence="2">Belongs to the type II topoisomerase GyrB family.</text>
</comment>
<dbReference type="InterPro" id="IPR000565">
    <property type="entry name" value="Topo_IIA_B"/>
</dbReference>
<evidence type="ECO:0000256" key="3">
    <source>
        <dbReference type="ARBA" id="ARBA00012895"/>
    </source>
</evidence>
<dbReference type="PRINTS" id="PR01159">
    <property type="entry name" value="DNAGYRASEB"/>
</dbReference>
<dbReference type="InterPro" id="IPR014721">
    <property type="entry name" value="Ribsml_uS5_D2-typ_fold_subgr"/>
</dbReference>
<evidence type="ECO:0000313" key="12">
    <source>
        <dbReference type="Proteomes" id="UP001500751"/>
    </source>
</evidence>
<evidence type="ECO:0000256" key="7">
    <source>
        <dbReference type="ARBA" id="ARBA00023125"/>
    </source>
</evidence>
<gene>
    <name evidence="11" type="ORF">GCM10009839_21820</name>
</gene>
<dbReference type="Pfam" id="PF00204">
    <property type="entry name" value="DNA_gyraseB"/>
    <property type="match status" value="1"/>
</dbReference>
<evidence type="ECO:0000313" key="11">
    <source>
        <dbReference type="EMBL" id="GAA2023781.1"/>
    </source>
</evidence>